<dbReference type="AlphaFoldDB" id="A0A3M9NRE7"/>
<dbReference type="RefSeq" id="WP_123118644.1">
    <property type="nucleotide sequence ID" value="NZ_RJJR01000001.1"/>
</dbReference>
<dbReference type="SMART" id="SM00953">
    <property type="entry name" value="RES"/>
    <property type="match status" value="1"/>
</dbReference>
<accession>A0A3M9NRE7</accession>
<proteinExistence type="predicted"/>
<evidence type="ECO:0000313" key="2">
    <source>
        <dbReference type="EMBL" id="RNI39753.1"/>
    </source>
</evidence>
<dbReference type="Proteomes" id="UP000267223">
    <property type="component" value="Unassembled WGS sequence"/>
</dbReference>
<comment type="caution">
    <text evidence="2">The sequence shown here is derived from an EMBL/GenBank/DDBJ whole genome shotgun (WGS) entry which is preliminary data.</text>
</comment>
<feature type="domain" description="RES" evidence="1">
    <location>
        <begin position="14"/>
        <end position="138"/>
    </location>
</feature>
<dbReference type="EMBL" id="RJJR01000001">
    <property type="protein sequence ID" value="RNI39753.1"/>
    <property type="molecule type" value="Genomic_DNA"/>
</dbReference>
<evidence type="ECO:0000259" key="1">
    <source>
        <dbReference type="SMART" id="SM00953"/>
    </source>
</evidence>
<dbReference type="OrthoDB" id="9789501at2"/>
<keyword evidence="3" id="KW-1185">Reference proteome</keyword>
<reference evidence="2 3" key="1">
    <citation type="submission" date="2018-11" db="EMBL/GenBank/DDBJ databases">
        <title>Draft genome sequence of Ferruginibacter sp. BO-59.</title>
        <authorList>
            <person name="Im W.T."/>
        </authorList>
    </citation>
    <scope>NUCLEOTIDE SEQUENCE [LARGE SCALE GENOMIC DNA]</scope>
    <source>
        <strain evidence="2 3">BO-59</strain>
    </source>
</reference>
<protein>
    <submittedName>
        <fullName evidence="2">RES domain-containing protein</fullName>
    </submittedName>
</protein>
<sequence length="151" mass="17651">MIVYRITNETYKNDISGNGAALYGSRWNSRGLPLLYTSQFISLSILESLVHLKKGEIPPTQYLLHIEIPDENEVAEISYKKIKKNWEQEPDYTQWLGDQFLQNKQNLVLKVPSAIVRQESNFLLNPLHAKFKKIRIVFSELLQLDKRLSQY</sequence>
<dbReference type="Pfam" id="PF08808">
    <property type="entry name" value="RES"/>
    <property type="match status" value="1"/>
</dbReference>
<evidence type="ECO:0000313" key="3">
    <source>
        <dbReference type="Proteomes" id="UP000267223"/>
    </source>
</evidence>
<gene>
    <name evidence="2" type="ORF">EFY79_00140</name>
</gene>
<name>A0A3M9NRE7_9BACT</name>
<dbReference type="InterPro" id="IPR014914">
    <property type="entry name" value="RES_dom"/>
</dbReference>
<organism evidence="2 3">
    <name type="scientific">Hanamia caeni</name>
    <dbReference type="NCBI Taxonomy" id="2294116"/>
    <lineage>
        <taxon>Bacteria</taxon>
        <taxon>Pseudomonadati</taxon>
        <taxon>Bacteroidota</taxon>
        <taxon>Chitinophagia</taxon>
        <taxon>Chitinophagales</taxon>
        <taxon>Chitinophagaceae</taxon>
        <taxon>Hanamia</taxon>
    </lineage>
</organism>